<name>X1KU08_9ZZZZ</name>
<gene>
    <name evidence="1" type="ORF">S03H2_72072</name>
</gene>
<dbReference type="AlphaFoldDB" id="X1KU08"/>
<dbReference type="PANTHER" id="PTHR11265:SF0">
    <property type="entry name" value="12S RRNA N4-METHYLCYTIDINE METHYLTRANSFERASE"/>
    <property type="match status" value="1"/>
</dbReference>
<dbReference type="GO" id="GO:0005737">
    <property type="term" value="C:cytoplasm"/>
    <property type="evidence" value="ECO:0007669"/>
    <property type="project" value="TreeGrafter"/>
</dbReference>
<evidence type="ECO:0000313" key="1">
    <source>
        <dbReference type="EMBL" id="GAH97120.1"/>
    </source>
</evidence>
<proteinExistence type="predicted"/>
<comment type="caution">
    <text evidence="1">The sequence shown here is derived from an EMBL/GenBank/DDBJ whole genome shotgun (WGS) entry which is preliminary data.</text>
</comment>
<dbReference type="PANTHER" id="PTHR11265">
    <property type="entry name" value="S-ADENOSYL-METHYLTRANSFERASE MRAW"/>
    <property type="match status" value="1"/>
</dbReference>
<dbReference type="Pfam" id="PF01795">
    <property type="entry name" value="Methyltransf_5"/>
    <property type="match status" value="1"/>
</dbReference>
<dbReference type="GO" id="GO:0071424">
    <property type="term" value="F:rRNA (cytosine-N4-)-methyltransferase activity"/>
    <property type="evidence" value="ECO:0007669"/>
    <property type="project" value="TreeGrafter"/>
</dbReference>
<feature type="non-terminal residue" evidence="1">
    <location>
        <position position="45"/>
    </location>
</feature>
<dbReference type="InterPro" id="IPR002903">
    <property type="entry name" value="RsmH"/>
</dbReference>
<sequence length="45" mass="4558">MGLNKSTTSHVPVLLQEAVKALAVQPGGRYIDCTLGGGGHALAIL</sequence>
<accession>X1KU08</accession>
<protein>
    <recommendedName>
        <fullName evidence="2">16S rRNA (Cytosine(1402)-N(4))-methyltransferase</fullName>
    </recommendedName>
</protein>
<dbReference type="Gene3D" id="3.40.50.150">
    <property type="entry name" value="Vaccinia Virus protein VP39"/>
    <property type="match status" value="1"/>
</dbReference>
<dbReference type="SUPFAM" id="SSF53335">
    <property type="entry name" value="S-adenosyl-L-methionine-dependent methyltransferases"/>
    <property type="match status" value="1"/>
</dbReference>
<dbReference type="GO" id="GO:0070475">
    <property type="term" value="P:rRNA base methylation"/>
    <property type="evidence" value="ECO:0007669"/>
    <property type="project" value="TreeGrafter"/>
</dbReference>
<evidence type="ECO:0008006" key="2">
    <source>
        <dbReference type="Google" id="ProtNLM"/>
    </source>
</evidence>
<organism evidence="1">
    <name type="scientific">marine sediment metagenome</name>
    <dbReference type="NCBI Taxonomy" id="412755"/>
    <lineage>
        <taxon>unclassified sequences</taxon>
        <taxon>metagenomes</taxon>
        <taxon>ecological metagenomes</taxon>
    </lineage>
</organism>
<dbReference type="InterPro" id="IPR029063">
    <property type="entry name" value="SAM-dependent_MTases_sf"/>
</dbReference>
<reference evidence="1" key="1">
    <citation type="journal article" date="2014" name="Front. Microbiol.">
        <title>High frequency of phylogenetically diverse reductive dehalogenase-homologous genes in deep subseafloor sedimentary metagenomes.</title>
        <authorList>
            <person name="Kawai M."/>
            <person name="Futagami T."/>
            <person name="Toyoda A."/>
            <person name="Takaki Y."/>
            <person name="Nishi S."/>
            <person name="Hori S."/>
            <person name="Arai W."/>
            <person name="Tsubouchi T."/>
            <person name="Morono Y."/>
            <person name="Uchiyama I."/>
            <person name="Ito T."/>
            <person name="Fujiyama A."/>
            <person name="Inagaki F."/>
            <person name="Takami H."/>
        </authorList>
    </citation>
    <scope>NUCLEOTIDE SEQUENCE</scope>
    <source>
        <strain evidence="1">Expedition CK06-06</strain>
    </source>
</reference>
<dbReference type="EMBL" id="BARU01048532">
    <property type="protein sequence ID" value="GAH97120.1"/>
    <property type="molecule type" value="Genomic_DNA"/>
</dbReference>